<dbReference type="Proteomes" id="UP000660381">
    <property type="component" value="Unassembled WGS sequence"/>
</dbReference>
<evidence type="ECO:0000313" key="3">
    <source>
        <dbReference type="Proteomes" id="UP000660381"/>
    </source>
</evidence>
<accession>A0ABR8J1T7</accession>
<organism evidence="2 3">
    <name type="scientific">Anabaena catenula FACHB-362</name>
    <dbReference type="NCBI Taxonomy" id="2692877"/>
    <lineage>
        <taxon>Bacteria</taxon>
        <taxon>Bacillati</taxon>
        <taxon>Cyanobacteriota</taxon>
        <taxon>Cyanophyceae</taxon>
        <taxon>Nostocales</taxon>
        <taxon>Nostocaceae</taxon>
        <taxon>Anabaena</taxon>
    </lineage>
</organism>
<evidence type="ECO:0000256" key="1">
    <source>
        <dbReference type="SAM" id="Phobius"/>
    </source>
</evidence>
<reference evidence="2 3" key="1">
    <citation type="journal article" date="2020" name="ISME J.">
        <title>Comparative genomics reveals insights into cyanobacterial evolution and habitat adaptation.</title>
        <authorList>
            <person name="Chen M.Y."/>
            <person name="Teng W.K."/>
            <person name="Zhao L."/>
            <person name="Hu C.X."/>
            <person name="Zhou Y.K."/>
            <person name="Han B.P."/>
            <person name="Song L.R."/>
            <person name="Shu W.S."/>
        </authorList>
    </citation>
    <scope>NUCLEOTIDE SEQUENCE [LARGE SCALE GENOMIC DNA]</scope>
    <source>
        <strain evidence="2 3">FACHB-362</strain>
    </source>
</reference>
<keyword evidence="1" id="KW-0472">Membrane</keyword>
<comment type="caution">
    <text evidence="2">The sequence shown here is derived from an EMBL/GenBank/DDBJ whole genome shotgun (WGS) entry which is preliminary data.</text>
</comment>
<feature type="transmembrane region" description="Helical" evidence="1">
    <location>
        <begin position="39"/>
        <end position="68"/>
    </location>
</feature>
<keyword evidence="3" id="KW-1185">Reference proteome</keyword>
<evidence type="ECO:0000313" key="2">
    <source>
        <dbReference type="EMBL" id="MBD2691126.1"/>
    </source>
</evidence>
<proteinExistence type="predicted"/>
<gene>
    <name evidence="2" type="ORF">H6G68_05025</name>
</gene>
<name>A0ABR8J1T7_9NOST</name>
<sequence length="786" mass="88536">MAKHSRKLTQKVDRINQPRTGAIKKRAKKSQKQPRWRSWLLSTLALTILLGSAGVIIASGWISILFILNPEQVSWLNEILPEWAQLPLSKSDRPQTFSAIQLSLSQKNRIAGETIYLDDQQQKSFLLPVFQKRANCQSNCQELVELRVYQRSKSLEFQLQPEKYYNLVTQMSVTGLTESFVTAPFGETASDANNQEGKKQLSFTEVKAFEDSTLSPGFWFYLRGEHKQEDSSIVYGQIYYYNPGNSSLQQMLSWKNPNGKLPRWQQVTGSAAKELVIDQTTSLEPHLQVYQVKSGQLVTNSVVLEEINLQSVFEDFGYQKSLLLARNGMWSPALAWLTSLQKNPQKPFPEAVQAQIDLIRLHSQLTKSQADKIWASPSQQVLTDLIDGRWEKALQIFTASSQNAQEIATLLKADRGRLWNRTAVALRLNPNRQSVLAWTYLMLALQRGEQRATSWLQEQPNINQKNLTYFQDLLAKLNYEVTTSHLSQIIGGVQQITVVNDADWVIIPGTADLKITDNQVWYQVEVSAFHNHVSWLSSPFTNLNPPKTQSSQFWANILGISTDPTIQIIVWLQNGEQQINPATIKAVQLRNGVLRLLAVGAAIPQTQNNSLQPKPLALTPAALEWVQPSPITVQELYQQNPQVVRVMLENVWRSLQQSGDMPSGAVPKFPEMQVKMGDWPVQLIDVTNDGNLDVVLTISGAAIESLNQSASIKAPINGGNVEAQKRPRTLIFSNTGKVIYNDFSPKSQQALSAIAHLANDPSLTLLVENAYKYSLKRWSVNNQRFE</sequence>
<dbReference type="EMBL" id="JACJTQ010000004">
    <property type="protein sequence ID" value="MBD2691126.1"/>
    <property type="molecule type" value="Genomic_DNA"/>
</dbReference>
<keyword evidence="1" id="KW-0812">Transmembrane</keyword>
<protein>
    <submittedName>
        <fullName evidence="2">Uncharacterized protein</fullName>
    </submittedName>
</protein>
<keyword evidence="1" id="KW-1133">Transmembrane helix</keyword>
<dbReference type="RefSeq" id="WP_190905639.1">
    <property type="nucleotide sequence ID" value="NZ_JACJTQ010000004.1"/>
</dbReference>